<accession>A0A5J4QSA8</accession>
<reference evidence="6" key="1">
    <citation type="submission" date="2019-03" db="EMBL/GenBank/DDBJ databases">
        <title>Single cell metagenomics reveals metabolic interactions within the superorganism composed of flagellate Streblomastix strix and complex community of Bacteroidetes bacteria on its surface.</title>
        <authorList>
            <person name="Treitli S.C."/>
            <person name="Kolisko M."/>
            <person name="Husnik F."/>
            <person name="Keeling P."/>
            <person name="Hampl V."/>
        </authorList>
    </citation>
    <scope>NUCLEOTIDE SEQUENCE</scope>
    <source>
        <strain evidence="6">STM</strain>
    </source>
</reference>
<dbReference type="PROSITE" id="PS51755">
    <property type="entry name" value="OMPR_PHOB"/>
    <property type="match status" value="1"/>
</dbReference>
<evidence type="ECO:0000256" key="3">
    <source>
        <dbReference type="ARBA" id="ARBA00023125"/>
    </source>
</evidence>
<dbReference type="SMART" id="SM00448">
    <property type="entry name" value="REC"/>
    <property type="match status" value="1"/>
</dbReference>
<dbReference type="SUPFAM" id="SSF52172">
    <property type="entry name" value="CheY-like"/>
    <property type="match status" value="1"/>
</dbReference>
<evidence type="ECO:0000259" key="5">
    <source>
        <dbReference type="PROSITE" id="PS51755"/>
    </source>
</evidence>
<dbReference type="PANTHER" id="PTHR48111:SF40">
    <property type="entry name" value="PHOSPHATE REGULON TRANSCRIPTIONAL REGULATORY PROTEIN PHOB"/>
    <property type="match status" value="1"/>
</dbReference>
<feature type="domain" description="OmpR/PhoB-type" evidence="5">
    <location>
        <begin position="131"/>
        <end position="228"/>
    </location>
</feature>
<dbReference type="SMART" id="SM00862">
    <property type="entry name" value="Trans_reg_C"/>
    <property type="match status" value="1"/>
</dbReference>
<dbReference type="GO" id="GO:0005829">
    <property type="term" value="C:cytosol"/>
    <property type="evidence" value="ECO:0007669"/>
    <property type="project" value="TreeGrafter"/>
</dbReference>
<dbReference type="GO" id="GO:0000156">
    <property type="term" value="F:phosphorelay response regulator activity"/>
    <property type="evidence" value="ECO:0007669"/>
    <property type="project" value="TreeGrafter"/>
</dbReference>
<evidence type="ECO:0000313" key="6">
    <source>
        <dbReference type="EMBL" id="KAA6324049.1"/>
    </source>
</evidence>
<feature type="domain" description="Response regulatory" evidence="4">
    <location>
        <begin position="6"/>
        <end position="120"/>
    </location>
</feature>
<keyword evidence="1" id="KW-0597">Phosphoprotein</keyword>
<keyword evidence="2" id="KW-0902">Two-component regulatory system</keyword>
<sequence length="233" mass="26834">MEEKLNILLCEDDENLGMLLREYLQAKGYVAELCADGEAGHKAFMKNKYDLCVFDVMMPQKDGLTLAQEVRAINAEIPIIFLTAKTLKEDILEGFKIGADDYITKPFSMEELTFRIEAILRRVRGKKNKENTTYQIGRFTFDTQKQILSIDDKQTKLTTKESELLALLCAHANEILQREFALKTIWIDDNYFNARSMDVYITKLRKHLKDDESIEIINIHGKGYKLIMPGPEA</sequence>
<dbReference type="Pfam" id="PF00486">
    <property type="entry name" value="Trans_reg_C"/>
    <property type="match status" value="1"/>
</dbReference>
<dbReference type="CDD" id="cd17574">
    <property type="entry name" value="REC_OmpR"/>
    <property type="match status" value="1"/>
</dbReference>
<dbReference type="EMBL" id="SNRY01002662">
    <property type="protein sequence ID" value="KAA6324049.1"/>
    <property type="molecule type" value="Genomic_DNA"/>
</dbReference>
<comment type="caution">
    <text evidence="6">The sequence shown here is derived from an EMBL/GenBank/DDBJ whole genome shotgun (WGS) entry which is preliminary data.</text>
</comment>
<gene>
    <name evidence="6" type="ORF">EZS27_026575</name>
</gene>
<dbReference type="InterPro" id="IPR036388">
    <property type="entry name" value="WH-like_DNA-bd_sf"/>
</dbReference>
<dbReference type="InterPro" id="IPR039420">
    <property type="entry name" value="WalR-like"/>
</dbReference>
<dbReference type="Gene3D" id="1.10.10.10">
    <property type="entry name" value="Winged helix-like DNA-binding domain superfamily/Winged helix DNA-binding domain"/>
    <property type="match status" value="1"/>
</dbReference>
<dbReference type="CDD" id="cd00383">
    <property type="entry name" value="trans_reg_C"/>
    <property type="match status" value="1"/>
</dbReference>
<dbReference type="FunFam" id="3.40.50.2300:FF:000073">
    <property type="entry name" value="DNA-binding response regulator RprY"/>
    <property type="match status" value="1"/>
</dbReference>
<dbReference type="InterPro" id="IPR001867">
    <property type="entry name" value="OmpR/PhoB-type_DNA-bd"/>
</dbReference>
<protein>
    <submittedName>
        <fullName evidence="6">Transcriptional regulatory protein YycF</fullName>
    </submittedName>
</protein>
<evidence type="ECO:0000256" key="1">
    <source>
        <dbReference type="ARBA" id="ARBA00022553"/>
    </source>
</evidence>
<dbReference type="InterPro" id="IPR011006">
    <property type="entry name" value="CheY-like_superfamily"/>
</dbReference>
<dbReference type="PROSITE" id="PS50110">
    <property type="entry name" value="RESPONSE_REGULATORY"/>
    <property type="match status" value="1"/>
</dbReference>
<evidence type="ECO:0000256" key="2">
    <source>
        <dbReference type="ARBA" id="ARBA00023012"/>
    </source>
</evidence>
<dbReference type="Gene3D" id="3.40.50.2300">
    <property type="match status" value="1"/>
</dbReference>
<dbReference type="GO" id="GO:0006355">
    <property type="term" value="P:regulation of DNA-templated transcription"/>
    <property type="evidence" value="ECO:0007669"/>
    <property type="project" value="InterPro"/>
</dbReference>
<dbReference type="AlphaFoldDB" id="A0A5J4QSA8"/>
<dbReference type="GO" id="GO:0032993">
    <property type="term" value="C:protein-DNA complex"/>
    <property type="evidence" value="ECO:0007669"/>
    <property type="project" value="TreeGrafter"/>
</dbReference>
<proteinExistence type="predicted"/>
<dbReference type="PANTHER" id="PTHR48111">
    <property type="entry name" value="REGULATOR OF RPOS"/>
    <property type="match status" value="1"/>
</dbReference>
<evidence type="ECO:0000259" key="4">
    <source>
        <dbReference type="PROSITE" id="PS50110"/>
    </source>
</evidence>
<dbReference type="Pfam" id="PF00072">
    <property type="entry name" value="Response_reg"/>
    <property type="match status" value="1"/>
</dbReference>
<dbReference type="Gene3D" id="6.10.250.690">
    <property type="match status" value="1"/>
</dbReference>
<keyword evidence="3" id="KW-0238">DNA-binding</keyword>
<organism evidence="6">
    <name type="scientific">termite gut metagenome</name>
    <dbReference type="NCBI Taxonomy" id="433724"/>
    <lineage>
        <taxon>unclassified sequences</taxon>
        <taxon>metagenomes</taxon>
        <taxon>organismal metagenomes</taxon>
    </lineage>
</organism>
<name>A0A5J4QSA8_9ZZZZ</name>
<dbReference type="GO" id="GO:0000976">
    <property type="term" value="F:transcription cis-regulatory region binding"/>
    <property type="evidence" value="ECO:0007669"/>
    <property type="project" value="TreeGrafter"/>
</dbReference>
<dbReference type="InterPro" id="IPR001789">
    <property type="entry name" value="Sig_transdc_resp-reg_receiver"/>
</dbReference>